<sequence>MRRTPAVLLLAALLLPLAACAPTIDPSEARESLSEVTQDPAEPEAAEEYDAEAHPEPIVEPLECLPYLVVTARGTGEPSRGQLLDPVARAISEARPDEVLRLDLDYAADTDVKEGGTVGARTLVDTLNVQAESCPDQRFVLLGYSQGALVVGDVLAAPDVRLVGQRVGELTPEAAERVLAVVLYGDPRFVGGEPTGVGDFDPELNGILPRPPGSLDAYAERLRDYCVAGDFVCQASLDLDEEPHVEYYSNGMQQDGAAFAITRLDPPSRATEDRSGERDPARPAR</sequence>
<dbReference type="InterPro" id="IPR000675">
    <property type="entry name" value="Cutinase/axe"/>
</dbReference>
<gene>
    <name evidence="7" type="ORF">B4915_02785</name>
</gene>
<keyword evidence="6" id="KW-0732">Signal</keyword>
<feature type="compositionally biased region" description="Acidic residues" evidence="5">
    <location>
        <begin position="41"/>
        <end position="50"/>
    </location>
</feature>
<dbReference type="PANTHER" id="PTHR33630">
    <property type="entry name" value="CUTINASE RV1984C-RELATED-RELATED"/>
    <property type="match status" value="1"/>
</dbReference>
<dbReference type="OrthoDB" id="3690529at2"/>
<accession>A0A2S9QQZ7</accession>
<dbReference type="InterPro" id="IPR029058">
    <property type="entry name" value="AB_hydrolase_fold"/>
</dbReference>
<dbReference type="PANTHER" id="PTHR33630:SF9">
    <property type="entry name" value="CUTINASE 4"/>
    <property type="match status" value="1"/>
</dbReference>
<keyword evidence="8" id="KW-1185">Reference proteome</keyword>
<organism evidence="7 8">
    <name type="scientific">Leucobacter massiliensis</name>
    <dbReference type="NCBI Taxonomy" id="1686285"/>
    <lineage>
        <taxon>Bacteria</taxon>
        <taxon>Bacillati</taxon>
        <taxon>Actinomycetota</taxon>
        <taxon>Actinomycetes</taxon>
        <taxon>Micrococcales</taxon>
        <taxon>Microbacteriaceae</taxon>
        <taxon>Leucobacter</taxon>
    </lineage>
</organism>
<reference evidence="7 8" key="1">
    <citation type="journal article" date="2017" name="New Microbes New Infect">
        <title>Genome sequence of 'Leucobacter massiliensis' sp. nov. isolated from human pharynx after travel to the 2014 Hajj.</title>
        <authorList>
            <person name="Leangapichart T."/>
            <person name="Gautret P."/>
            <person name="Nguyen T.T."/>
            <person name="Armstrong N."/>
            <person name="Rolain J.M."/>
        </authorList>
    </citation>
    <scope>NUCLEOTIDE SEQUENCE [LARGE SCALE GENOMIC DNA]</scope>
    <source>
        <strain evidence="7 8">122RC15</strain>
    </source>
</reference>
<dbReference type="Gene3D" id="3.40.50.1820">
    <property type="entry name" value="alpha/beta hydrolase"/>
    <property type="match status" value="1"/>
</dbReference>
<dbReference type="AlphaFoldDB" id="A0A2S9QQZ7"/>
<keyword evidence="3" id="KW-0378">Hydrolase</keyword>
<feature type="region of interest" description="Disordered" evidence="5">
    <location>
        <begin position="28"/>
        <end position="55"/>
    </location>
</feature>
<keyword evidence="4" id="KW-1015">Disulfide bond</keyword>
<dbReference type="SUPFAM" id="SSF53474">
    <property type="entry name" value="alpha/beta-Hydrolases"/>
    <property type="match status" value="1"/>
</dbReference>
<evidence type="ECO:0000313" key="8">
    <source>
        <dbReference type="Proteomes" id="UP000238650"/>
    </source>
</evidence>
<evidence type="ECO:0000256" key="1">
    <source>
        <dbReference type="ARBA" id="ARBA00007534"/>
    </source>
</evidence>
<dbReference type="Pfam" id="PF01083">
    <property type="entry name" value="Cutinase"/>
    <property type="match status" value="1"/>
</dbReference>
<evidence type="ECO:0000256" key="4">
    <source>
        <dbReference type="ARBA" id="ARBA00023157"/>
    </source>
</evidence>
<dbReference type="Proteomes" id="UP000238650">
    <property type="component" value="Unassembled WGS sequence"/>
</dbReference>
<evidence type="ECO:0000256" key="3">
    <source>
        <dbReference type="ARBA" id="ARBA00022801"/>
    </source>
</evidence>
<comment type="similarity">
    <text evidence="1">Belongs to the cutinase family.</text>
</comment>
<protein>
    <submittedName>
        <fullName evidence="7">Cutinase</fullName>
    </submittedName>
</protein>
<dbReference type="RefSeq" id="WP_105804322.1">
    <property type="nucleotide sequence ID" value="NZ_MWZD01000013.1"/>
</dbReference>
<dbReference type="SMART" id="SM01110">
    <property type="entry name" value="Cutinase"/>
    <property type="match status" value="1"/>
</dbReference>
<evidence type="ECO:0000256" key="5">
    <source>
        <dbReference type="SAM" id="MobiDB-lite"/>
    </source>
</evidence>
<evidence type="ECO:0000313" key="7">
    <source>
        <dbReference type="EMBL" id="PRI12011.1"/>
    </source>
</evidence>
<dbReference type="GO" id="GO:0052689">
    <property type="term" value="F:carboxylic ester hydrolase activity"/>
    <property type="evidence" value="ECO:0007669"/>
    <property type="project" value="UniProtKB-KW"/>
</dbReference>
<feature type="chain" id="PRO_5038486986" evidence="6">
    <location>
        <begin position="22"/>
        <end position="285"/>
    </location>
</feature>
<evidence type="ECO:0000256" key="2">
    <source>
        <dbReference type="ARBA" id="ARBA00022487"/>
    </source>
</evidence>
<keyword evidence="2" id="KW-0719">Serine esterase</keyword>
<dbReference type="EMBL" id="MWZD01000013">
    <property type="protein sequence ID" value="PRI12011.1"/>
    <property type="molecule type" value="Genomic_DNA"/>
</dbReference>
<proteinExistence type="inferred from homology"/>
<name>A0A2S9QQZ7_9MICO</name>
<feature type="region of interest" description="Disordered" evidence="5">
    <location>
        <begin position="262"/>
        <end position="285"/>
    </location>
</feature>
<evidence type="ECO:0000256" key="6">
    <source>
        <dbReference type="SAM" id="SignalP"/>
    </source>
</evidence>
<comment type="caution">
    <text evidence="7">The sequence shown here is derived from an EMBL/GenBank/DDBJ whole genome shotgun (WGS) entry which is preliminary data.</text>
</comment>
<feature type="signal peptide" evidence="6">
    <location>
        <begin position="1"/>
        <end position="21"/>
    </location>
</feature>
<feature type="compositionally biased region" description="Basic and acidic residues" evidence="5">
    <location>
        <begin position="270"/>
        <end position="285"/>
    </location>
</feature>